<protein>
    <submittedName>
        <fullName evidence="5">BAT2_N domain-containing protein</fullName>
    </submittedName>
</protein>
<feature type="compositionally biased region" description="Polar residues" evidence="2">
    <location>
        <begin position="740"/>
        <end position="749"/>
    </location>
</feature>
<reference evidence="5" key="1">
    <citation type="submission" date="2016-11" db="UniProtKB">
        <authorList>
            <consortium name="WormBaseParasite"/>
        </authorList>
    </citation>
    <scope>IDENTIFICATION</scope>
</reference>
<feature type="region of interest" description="Disordered" evidence="2">
    <location>
        <begin position="481"/>
        <end position="595"/>
    </location>
</feature>
<feature type="region of interest" description="Disordered" evidence="2">
    <location>
        <begin position="1"/>
        <end position="44"/>
    </location>
</feature>
<evidence type="ECO:0000313" key="5">
    <source>
        <dbReference type="WBParaSite" id="MhA1_Contig2416.frz3.gene3"/>
    </source>
</evidence>
<feature type="compositionally biased region" description="Low complexity" evidence="2">
    <location>
        <begin position="528"/>
        <end position="541"/>
    </location>
</feature>
<feature type="compositionally biased region" description="Low complexity" evidence="2">
    <location>
        <begin position="780"/>
        <end position="789"/>
    </location>
</feature>
<feature type="compositionally biased region" description="Basic and acidic residues" evidence="2">
    <location>
        <begin position="691"/>
        <end position="708"/>
    </location>
</feature>
<feature type="compositionally biased region" description="Basic and acidic residues" evidence="2">
    <location>
        <begin position="1265"/>
        <end position="1276"/>
    </location>
</feature>
<feature type="compositionally biased region" description="Polar residues" evidence="2">
    <location>
        <begin position="481"/>
        <end position="503"/>
    </location>
</feature>
<accession>A0A1I8BHE2</accession>
<feature type="domain" description="BAT2 N-terminal" evidence="3">
    <location>
        <begin position="40"/>
        <end position="195"/>
    </location>
</feature>
<dbReference type="Pfam" id="PF07001">
    <property type="entry name" value="BAT2_N"/>
    <property type="match status" value="1"/>
</dbReference>
<feature type="region of interest" description="Disordered" evidence="2">
    <location>
        <begin position="825"/>
        <end position="845"/>
    </location>
</feature>
<feature type="region of interest" description="Disordered" evidence="2">
    <location>
        <begin position="691"/>
        <end position="812"/>
    </location>
</feature>
<feature type="compositionally biased region" description="Polar residues" evidence="2">
    <location>
        <begin position="20"/>
        <end position="30"/>
    </location>
</feature>
<keyword evidence="4" id="KW-1185">Reference proteome</keyword>
<evidence type="ECO:0000256" key="1">
    <source>
        <dbReference type="ARBA" id="ARBA00022553"/>
    </source>
</evidence>
<feature type="region of interest" description="Disordered" evidence="2">
    <location>
        <begin position="144"/>
        <end position="235"/>
    </location>
</feature>
<feature type="compositionally biased region" description="Low complexity" evidence="2">
    <location>
        <begin position="1289"/>
        <end position="1316"/>
    </location>
</feature>
<feature type="compositionally biased region" description="Low complexity" evidence="2">
    <location>
        <begin position="721"/>
        <end position="739"/>
    </location>
</feature>
<feature type="region of interest" description="Disordered" evidence="2">
    <location>
        <begin position="1255"/>
        <end position="1323"/>
    </location>
</feature>
<feature type="compositionally biased region" description="Low complexity" evidence="2">
    <location>
        <begin position="566"/>
        <end position="585"/>
    </location>
</feature>
<dbReference type="Proteomes" id="UP000095281">
    <property type="component" value="Unplaced"/>
</dbReference>
<organism evidence="4 5">
    <name type="scientific">Meloidogyne hapla</name>
    <name type="common">Root-knot nematode worm</name>
    <dbReference type="NCBI Taxonomy" id="6305"/>
    <lineage>
        <taxon>Eukaryota</taxon>
        <taxon>Metazoa</taxon>
        <taxon>Ecdysozoa</taxon>
        <taxon>Nematoda</taxon>
        <taxon>Chromadorea</taxon>
        <taxon>Rhabditida</taxon>
        <taxon>Tylenchina</taxon>
        <taxon>Tylenchomorpha</taxon>
        <taxon>Tylenchoidea</taxon>
        <taxon>Meloidogynidae</taxon>
        <taxon>Meloidogyninae</taxon>
        <taxon>Meloidogyne</taxon>
    </lineage>
</organism>
<proteinExistence type="predicted"/>
<evidence type="ECO:0000313" key="4">
    <source>
        <dbReference type="Proteomes" id="UP000095281"/>
    </source>
</evidence>
<dbReference type="InterPro" id="IPR009738">
    <property type="entry name" value="BAT2_N"/>
</dbReference>
<feature type="compositionally biased region" description="Basic residues" evidence="2">
    <location>
        <begin position="1277"/>
        <end position="1288"/>
    </location>
</feature>
<feature type="compositionally biased region" description="Polar residues" evidence="2">
    <location>
        <begin position="151"/>
        <end position="183"/>
    </location>
</feature>
<feature type="compositionally biased region" description="Basic residues" evidence="2">
    <location>
        <begin position="709"/>
        <end position="720"/>
    </location>
</feature>
<keyword evidence="1" id="KW-0597">Phosphoprotein</keyword>
<dbReference type="WBParaSite" id="MhA1_Contig2416.frz3.gene3">
    <property type="protein sequence ID" value="MhA1_Contig2416.frz3.gene3"/>
    <property type="gene ID" value="MhA1_Contig2416.frz3.gene3"/>
</dbReference>
<evidence type="ECO:0000256" key="2">
    <source>
        <dbReference type="SAM" id="MobiDB-lite"/>
    </source>
</evidence>
<evidence type="ECO:0000259" key="3">
    <source>
        <dbReference type="Pfam" id="PF07001"/>
    </source>
</evidence>
<name>A0A1I8BHE2_MELHA</name>
<sequence length="1330" mass="147440">MSNRGATGAGINKSRALVNSGFTGRSTTAQVAGGNKGNENKHGATIGTKNIVRRMPPPATLPSLKAEHGQDPSIVIVPQGGTGWNAKSTTPIGGAPEGNTGKSSLEKIAKNVSSDSRISSFGAANAAGAGHDLRPTWAKSASGHVAAASCPPSQFSTPTESTPRHVNTKQTVNQDLAVQQQRTSSERDFPSLETAASTKFQGDGKKSPESDVPSPPVTLIRQPKPTGYIGASAPKPNACRKLPDRYCGGGQSVGSNSSQKYDILQRISKLSLEKEQTKKSSSPQQQLQTGIFNKYNSASFFLLLKSSILESLESADDFFINQQDVKEESTTGGTEDPPVGLQSERCPSATVQEAYQNLQAQSELFGDLQQPQYSIPPLNAPPPQQHQHLQQMQQTFQLPSHVSTALEQPQQYCTQPQILKKLDQHQDQHQTCQIQQSQQMETPFHMNVHNQPAAIQNATMPLHFSQPPPPIQTQNFVDYQQQQRQPTGHVNVSHFEQQQQQRDVVSVGVWGENPSTLARSDDHNHFVQRQQQTSQQSCESSGRVIDSFGRMNGELESNQTSGRWFQPPASQQPSYQSNSQQTTTTGFRNGDYPPSLLSLDISNNYNGQQFGVTQVHFETQRNDFDQHHLSTHSNRIIENSTFAKQNRQNKNTEHPRIQLFKHTSESLHDSEEVVSPFQKYFEPVDNDLKSNDKAVKRSKRVDDREILNRKKPSGKPRQKGSKASNSTSSTHSETTTSTSRQAPFQQVFYNSGKSKQKGSKASNGNKPKGPPVSSMRQPQSAGGASATKSGGRKLSSRYCGDGQSFVSNSSQKFDTLQRNAKLSLENEQTNKSSSPQQQLQTESLQGADDCFTKRQDVIGQSTIGEGVAGNVSPTGLQSERCLSSNVHQQQEVYQNLQQQPINSLAFHQTTQAILVGGFQQPQQYSIPPLNAPPPILEQQHLQQMKQTFQLPSHNHHQISATSLGQPQQYCPQPQIYQIPQSHQLECMIAASPFHMNVHNQPAAIQNATMPLHFSQPPPPIQTQNFANYQQQQRPPTGHLPVSQFEQQQQRDVVSVGVWGENLPALARSDDHNHFVQRQQQTSQQSFDMSGRIIESFGRMSSELEPNHTIGRWFQPPTSQQSYQFGGQQNTVTGFRNGDCPPSLLSLDISSNFKRSTSDYDQDICGFRHPNRNQQFGVTQIHSEVQRNEQLSTISNRIVESSTYSMQNQQNKNTEHPRIQLFKHTSESLHDSEEVVSPFQKYFEPVDNDLKSNDKAAATQMKRGKKVDDRQIREYLNRKKPSGKPRQKGSKASNSTSSTHSDTTTSTSRQAPPFQQLPAPPPTFNIWANLF</sequence>
<feature type="compositionally biased region" description="Polar residues" evidence="2">
    <location>
        <begin position="825"/>
        <end position="844"/>
    </location>
</feature>